<dbReference type="Proteomes" id="UP001165289">
    <property type="component" value="Unassembled WGS sequence"/>
</dbReference>
<accession>A0AAV7JI75</accession>
<evidence type="ECO:0000256" key="1">
    <source>
        <dbReference type="ARBA" id="ARBA00022723"/>
    </source>
</evidence>
<keyword evidence="2" id="KW-0863">Zinc-finger</keyword>
<reference evidence="5 6" key="1">
    <citation type="journal article" date="2023" name="BMC Biol.">
        <title>The compact genome of the sponge Oopsacas minuta (Hexactinellida) is lacking key metazoan core genes.</title>
        <authorList>
            <person name="Santini S."/>
            <person name="Schenkelaars Q."/>
            <person name="Jourda C."/>
            <person name="Duchesne M."/>
            <person name="Belahbib H."/>
            <person name="Rocher C."/>
            <person name="Selva M."/>
            <person name="Riesgo A."/>
            <person name="Vervoort M."/>
            <person name="Leys S.P."/>
            <person name="Kodjabachian L."/>
            <person name="Le Bivic A."/>
            <person name="Borchiellini C."/>
            <person name="Claverie J.M."/>
            <person name="Renard E."/>
        </authorList>
    </citation>
    <scope>NUCLEOTIDE SEQUENCE [LARGE SCALE GENOMIC DNA]</scope>
    <source>
        <strain evidence="5">SPO-2</strain>
    </source>
</reference>
<evidence type="ECO:0000313" key="6">
    <source>
        <dbReference type="Proteomes" id="UP001165289"/>
    </source>
</evidence>
<protein>
    <recommendedName>
        <fullName evidence="4">BED-type domain-containing protein</fullName>
    </recommendedName>
</protein>
<dbReference type="EMBL" id="JAKMXF010000332">
    <property type="protein sequence ID" value="KAI6648206.1"/>
    <property type="molecule type" value="Genomic_DNA"/>
</dbReference>
<gene>
    <name evidence="5" type="ORF">LOD99_12015</name>
</gene>
<proteinExistence type="predicted"/>
<evidence type="ECO:0000259" key="4">
    <source>
        <dbReference type="Pfam" id="PF02892"/>
    </source>
</evidence>
<keyword evidence="3" id="KW-0862">Zinc</keyword>
<dbReference type="GO" id="GO:0008270">
    <property type="term" value="F:zinc ion binding"/>
    <property type="evidence" value="ECO:0007669"/>
    <property type="project" value="UniProtKB-KW"/>
</dbReference>
<evidence type="ECO:0000256" key="2">
    <source>
        <dbReference type="ARBA" id="ARBA00022771"/>
    </source>
</evidence>
<dbReference type="AlphaFoldDB" id="A0AAV7JI75"/>
<dbReference type="GO" id="GO:0003677">
    <property type="term" value="F:DNA binding"/>
    <property type="evidence" value="ECO:0007669"/>
    <property type="project" value="InterPro"/>
</dbReference>
<dbReference type="InterPro" id="IPR036236">
    <property type="entry name" value="Znf_C2H2_sf"/>
</dbReference>
<keyword evidence="1" id="KW-0479">Metal-binding</keyword>
<feature type="domain" description="BED-type" evidence="4">
    <location>
        <begin position="23"/>
        <end position="55"/>
    </location>
</feature>
<keyword evidence="6" id="KW-1185">Reference proteome</keyword>
<dbReference type="Pfam" id="PF02892">
    <property type="entry name" value="zf-BED"/>
    <property type="match status" value="1"/>
</dbReference>
<evidence type="ECO:0000256" key="3">
    <source>
        <dbReference type="ARBA" id="ARBA00022833"/>
    </source>
</evidence>
<dbReference type="InterPro" id="IPR003656">
    <property type="entry name" value="Znf_BED"/>
</dbReference>
<sequence length="106" mass="12265">MVKDNRFSASRLLDLFVIEKLTNTAKCSLCSSAFTYNSQKTGTSHMSRHITNKHPEEYNKMKRRLECRDGTQSSILRCFKKNTGLSAMPERRRLAMLIFCGDHVYL</sequence>
<organism evidence="5 6">
    <name type="scientific">Oopsacas minuta</name>
    <dbReference type="NCBI Taxonomy" id="111878"/>
    <lineage>
        <taxon>Eukaryota</taxon>
        <taxon>Metazoa</taxon>
        <taxon>Porifera</taxon>
        <taxon>Hexactinellida</taxon>
        <taxon>Hexasterophora</taxon>
        <taxon>Lyssacinosida</taxon>
        <taxon>Leucopsacidae</taxon>
        <taxon>Oopsacas</taxon>
    </lineage>
</organism>
<evidence type="ECO:0000313" key="5">
    <source>
        <dbReference type="EMBL" id="KAI6648206.1"/>
    </source>
</evidence>
<name>A0AAV7JI75_9METZ</name>
<dbReference type="SMART" id="SM00614">
    <property type="entry name" value="ZnF_BED"/>
    <property type="match status" value="1"/>
</dbReference>
<dbReference type="SUPFAM" id="SSF57667">
    <property type="entry name" value="beta-beta-alpha zinc fingers"/>
    <property type="match status" value="1"/>
</dbReference>
<comment type="caution">
    <text evidence="5">The sequence shown here is derived from an EMBL/GenBank/DDBJ whole genome shotgun (WGS) entry which is preliminary data.</text>
</comment>